<reference evidence="2" key="1">
    <citation type="submission" date="2021-02" db="EMBL/GenBank/DDBJ databases">
        <title>First Annotated Genome of the Yellow-green Alga Tribonema minus.</title>
        <authorList>
            <person name="Mahan K.M."/>
        </authorList>
    </citation>
    <scope>NUCLEOTIDE SEQUENCE</scope>
    <source>
        <strain evidence="2">UTEX B ZZ1240</strain>
    </source>
</reference>
<name>A0A836CF27_9STRA</name>
<feature type="region of interest" description="Disordered" evidence="1">
    <location>
        <begin position="547"/>
        <end position="569"/>
    </location>
</feature>
<sequence length="681" mass="66263">MPSLFRVLTRPQAITSEHGAAALVALREMIEAPATQFLAVLGLPDALLAQLPATDVGALLQAACTAAEHGALPLLQGSDAPSILKARLHFHLLLLGWVAAVQRCGGALKRGRTRRSSSALARALSELVLRDVKASPAAALPGAVNGRSCSRDGGSGRAPVDAARCAGTGGGISCCHPPEMPTAADVDSDVRAAAGTAFGRPATAAGAAAVSCVSAHAQRSRPLYRCDAAAPAAGHVLGRGAAGLPSARSAATDADAAPAATIWADVRVRHAGSAAAASARSGGKAMAEGLAAAPTAAAAAAAAGAATAAQATTAAAEAVARADKAAAAVAAADSPTSPSPSALAPTAPLAATFAGRACRRGTQTLRAAALYFDQAPPAPQPQRRASTAGGRDAGLCAGPACRTGVAAAACALSAAHALQTDKRATQHTAAPDRISAAVKATAGTPRRRSADDQRAAAHGGAAAAAAAAAAGRPRPRRPSSAAAAATAAAAAAASWRASSRRRRHQSAAAATAGFSLAHEDLSGTQTDCCSSCDGCGDGIRGGGSGDGGGGGSGGCSSDGDASGSSAHHVSTCELDDEGDMELARVRAVLGRLTHGADAAHRGGSGGGGSSSGGSAREAWTQRLRLRLGLPPVAPGAADGGAAPPPHPLPQPLPQQRSPSYGADHCLNAAADAAVPVTQEAG</sequence>
<feature type="compositionally biased region" description="Gly residues" evidence="1">
    <location>
        <begin position="602"/>
        <end position="611"/>
    </location>
</feature>
<evidence type="ECO:0000313" key="2">
    <source>
        <dbReference type="EMBL" id="KAG5183462.1"/>
    </source>
</evidence>
<evidence type="ECO:0000313" key="3">
    <source>
        <dbReference type="Proteomes" id="UP000664859"/>
    </source>
</evidence>
<gene>
    <name evidence="2" type="ORF">JKP88DRAFT_290373</name>
</gene>
<comment type="caution">
    <text evidence="2">The sequence shown here is derived from an EMBL/GenBank/DDBJ whole genome shotgun (WGS) entry which is preliminary data.</text>
</comment>
<dbReference type="Proteomes" id="UP000664859">
    <property type="component" value="Unassembled WGS sequence"/>
</dbReference>
<feature type="region of interest" description="Disordered" evidence="1">
    <location>
        <begin position="466"/>
        <end position="485"/>
    </location>
</feature>
<proteinExistence type="predicted"/>
<protein>
    <submittedName>
        <fullName evidence="2">Uncharacterized protein</fullName>
    </submittedName>
</protein>
<feature type="compositionally biased region" description="Low complexity" evidence="1">
    <location>
        <begin position="630"/>
        <end position="641"/>
    </location>
</feature>
<accession>A0A836CF27</accession>
<dbReference type="EMBL" id="JAFCMP010000208">
    <property type="protein sequence ID" value="KAG5183462.1"/>
    <property type="molecule type" value="Genomic_DNA"/>
</dbReference>
<feature type="region of interest" description="Disordered" evidence="1">
    <location>
        <begin position="423"/>
        <end position="459"/>
    </location>
</feature>
<dbReference type="AlphaFoldDB" id="A0A836CF27"/>
<feature type="region of interest" description="Disordered" evidence="1">
    <location>
        <begin position="630"/>
        <end position="666"/>
    </location>
</feature>
<organism evidence="2 3">
    <name type="scientific">Tribonema minus</name>
    <dbReference type="NCBI Taxonomy" id="303371"/>
    <lineage>
        <taxon>Eukaryota</taxon>
        <taxon>Sar</taxon>
        <taxon>Stramenopiles</taxon>
        <taxon>Ochrophyta</taxon>
        <taxon>PX clade</taxon>
        <taxon>Xanthophyceae</taxon>
        <taxon>Tribonematales</taxon>
        <taxon>Tribonemataceae</taxon>
        <taxon>Tribonema</taxon>
    </lineage>
</organism>
<feature type="compositionally biased region" description="Gly residues" evidence="1">
    <location>
        <begin position="547"/>
        <end position="556"/>
    </location>
</feature>
<keyword evidence="3" id="KW-1185">Reference proteome</keyword>
<feature type="region of interest" description="Disordered" evidence="1">
    <location>
        <begin position="596"/>
        <end position="617"/>
    </location>
</feature>
<evidence type="ECO:0000256" key="1">
    <source>
        <dbReference type="SAM" id="MobiDB-lite"/>
    </source>
</evidence>
<feature type="compositionally biased region" description="Pro residues" evidence="1">
    <location>
        <begin position="642"/>
        <end position="652"/>
    </location>
</feature>